<keyword evidence="9" id="KW-0067">ATP-binding</keyword>
<feature type="active site" description="Tele-phosphohistidine intermediate" evidence="12">
    <location>
        <position position="452"/>
    </location>
</feature>
<feature type="binding site" evidence="13">
    <location>
        <position position="614"/>
    </location>
    <ligand>
        <name>substrate</name>
    </ligand>
</feature>
<dbReference type="Gene3D" id="1.10.189.10">
    <property type="entry name" value="Pyruvate Phosphate Dikinase, domain 2"/>
    <property type="match status" value="1"/>
</dbReference>
<dbReference type="InterPro" id="IPR018274">
    <property type="entry name" value="PEP_util_AS"/>
</dbReference>
<comment type="cofactor">
    <cofactor evidence="1 11 14">
        <name>Mg(2+)</name>
        <dbReference type="ChEBI" id="CHEBI:18420"/>
    </cofactor>
</comment>
<evidence type="ECO:0000259" key="15">
    <source>
        <dbReference type="Pfam" id="PF00391"/>
    </source>
</evidence>
<feature type="binding site" evidence="13">
    <location>
        <position position="558"/>
    </location>
    <ligand>
        <name>substrate</name>
    </ligand>
</feature>
<dbReference type="STRING" id="1123291.SAMN04490355_103340"/>
<evidence type="ECO:0000256" key="2">
    <source>
        <dbReference type="ARBA" id="ARBA00007837"/>
    </source>
</evidence>
<dbReference type="PROSITE" id="PS00370">
    <property type="entry name" value="PEP_ENZYMES_PHOS_SITE"/>
    <property type="match status" value="1"/>
</dbReference>
<evidence type="ECO:0000256" key="9">
    <source>
        <dbReference type="ARBA" id="ARBA00022840"/>
    </source>
</evidence>
<evidence type="ECO:0000256" key="5">
    <source>
        <dbReference type="ARBA" id="ARBA00022679"/>
    </source>
</evidence>
<evidence type="ECO:0000313" key="18">
    <source>
        <dbReference type="EMBL" id="SFM02190.1"/>
    </source>
</evidence>
<dbReference type="Gene3D" id="3.50.30.10">
    <property type="entry name" value="Phosphohistidine domain"/>
    <property type="match status" value="1"/>
</dbReference>
<dbReference type="Proteomes" id="UP000199520">
    <property type="component" value="Unassembled WGS sequence"/>
</dbReference>
<keyword evidence="5" id="KW-0808">Transferase</keyword>
<reference evidence="19" key="1">
    <citation type="submission" date="2016-10" db="EMBL/GenBank/DDBJ databases">
        <authorList>
            <person name="Varghese N."/>
            <person name="Submissions S."/>
        </authorList>
    </citation>
    <scope>NUCLEOTIDE SEQUENCE [LARGE SCALE GENOMIC DNA]</scope>
    <source>
        <strain evidence="19">DSM 13327</strain>
    </source>
</reference>
<evidence type="ECO:0000256" key="14">
    <source>
        <dbReference type="PIRSR" id="PIRSR000853-3"/>
    </source>
</evidence>
<dbReference type="InterPro" id="IPR040442">
    <property type="entry name" value="Pyrv_kinase-like_dom_sf"/>
</dbReference>
<dbReference type="EC" id="2.7.9.1" evidence="3 11"/>
<keyword evidence="10 14" id="KW-0460">Magnesium</keyword>
<evidence type="ECO:0000256" key="3">
    <source>
        <dbReference type="ARBA" id="ARBA00011994"/>
    </source>
</evidence>
<dbReference type="Pfam" id="PF02896">
    <property type="entry name" value="PEP-utilizers_C"/>
    <property type="match status" value="1"/>
</dbReference>
<feature type="binding site" evidence="14">
    <location>
        <position position="773"/>
    </location>
    <ligand>
        <name>Mg(2+)</name>
        <dbReference type="ChEBI" id="CHEBI:18420"/>
    </ligand>
</feature>
<dbReference type="GO" id="GO:0016301">
    <property type="term" value="F:kinase activity"/>
    <property type="evidence" value="ECO:0007669"/>
    <property type="project" value="UniProtKB-UniRule"/>
</dbReference>
<dbReference type="InterPro" id="IPR008279">
    <property type="entry name" value="PEP-util_enz_mobile_dom"/>
</dbReference>
<dbReference type="SUPFAM" id="SSF56059">
    <property type="entry name" value="Glutathione synthetase ATP-binding domain-like"/>
    <property type="match status" value="1"/>
</dbReference>
<dbReference type="GO" id="GO:0005524">
    <property type="term" value="F:ATP binding"/>
    <property type="evidence" value="ECO:0007669"/>
    <property type="project" value="UniProtKB-UniRule"/>
</dbReference>
<dbReference type="InterPro" id="IPR036637">
    <property type="entry name" value="Phosphohistidine_dom_sf"/>
</dbReference>
<comment type="similarity">
    <text evidence="2 11">Belongs to the PEP-utilizing enzyme family.</text>
</comment>
<evidence type="ECO:0000256" key="8">
    <source>
        <dbReference type="ARBA" id="ARBA00022777"/>
    </source>
</evidence>
<feature type="domain" description="Pyruvate phosphate dikinase AMP/ATP-binding" evidence="16">
    <location>
        <begin position="17"/>
        <end position="55"/>
    </location>
</feature>
<feature type="binding site" evidence="13">
    <location>
        <position position="771"/>
    </location>
    <ligand>
        <name>substrate</name>
    </ligand>
</feature>
<feature type="binding site" evidence="14">
    <location>
        <position position="749"/>
    </location>
    <ligand>
        <name>Mg(2+)</name>
        <dbReference type="ChEBI" id="CHEBI:18420"/>
    </ligand>
</feature>
<comment type="catalytic activity">
    <reaction evidence="11">
        <text>pyruvate + phosphate + ATP = phosphoenolpyruvate + AMP + diphosphate + H(+)</text>
        <dbReference type="Rhea" id="RHEA:10756"/>
        <dbReference type="ChEBI" id="CHEBI:15361"/>
        <dbReference type="ChEBI" id="CHEBI:15378"/>
        <dbReference type="ChEBI" id="CHEBI:30616"/>
        <dbReference type="ChEBI" id="CHEBI:33019"/>
        <dbReference type="ChEBI" id="CHEBI:43474"/>
        <dbReference type="ChEBI" id="CHEBI:58702"/>
        <dbReference type="ChEBI" id="CHEBI:456215"/>
        <dbReference type="EC" id="2.7.9.1"/>
    </reaction>
</comment>
<feature type="domain" description="Pyruvate phosphate dikinase AMP/ATP-binding" evidence="16">
    <location>
        <begin position="303"/>
        <end position="351"/>
    </location>
</feature>
<dbReference type="Gene3D" id="3.30.470.20">
    <property type="entry name" value="ATP-grasp fold, B domain"/>
    <property type="match status" value="1"/>
</dbReference>
<feature type="binding site" evidence="13">
    <location>
        <position position="749"/>
    </location>
    <ligand>
        <name>substrate</name>
    </ligand>
</feature>
<dbReference type="PANTHER" id="PTHR22931:SF9">
    <property type="entry name" value="PYRUVATE, PHOSPHATE DIKINASE 1, CHLOROPLASTIC"/>
    <property type="match status" value="1"/>
</dbReference>
<dbReference type="NCBIfam" id="TIGR01828">
    <property type="entry name" value="pyru_phos_dikin"/>
    <property type="match status" value="1"/>
</dbReference>
<evidence type="ECO:0000256" key="10">
    <source>
        <dbReference type="ARBA" id="ARBA00022842"/>
    </source>
</evidence>
<dbReference type="GO" id="GO:0046872">
    <property type="term" value="F:metal ion binding"/>
    <property type="evidence" value="ECO:0007669"/>
    <property type="project" value="UniProtKB-UniRule"/>
</dbReference>
<dbReference type="NCBIfam" id="NF004531">
    <property type="entry name" value="PRK05878.1"/>
    <property type="match status" value="1"/>
</dbReference>
<gene>
    <name evidence="18" type="ORF">SAMN04490355_103340</name>
</gene>
<feature type="binding site" evidence="13">
    <location>
        <position position="770"/>
    </location>
    <ligand>
        <name>substrate</name>
    </ligand>
</feature>
<name>A0A1I4MGH1_9FIRM</name>
<evidence type="ECO:0000256" key="6">
    <source>
        <dbReference type="ARBA" id="ARBA00022723"/>
    </source>
</evidence>
<feature type="active site" description="Proton donor" evidence="12">
    <location>
        <position position="836"/>
    </location>
</feature>
<dbReference type="SUPFAM" id="SSF52009">
    <property type="entry name" value="Phosphohistidine domain"/>
    <property type="match status" value="1"/>
</dbReference>
<accession>A0A1I4MGH1</accession>
<dbReference type="Gene3D" id="3.30.1490.20">
    <property type="entry name" value="ATP-grasp fold, A domain"/>
    <property type="match status" value="1"/>
</dbReference>
<dbReference type="InterPro" id="IPR015813">
    <property type="entry name" value="Pyrv/PenolPyrv_kinase-like_dom"/>
</dbReference>
<dbReference type="InterPro" id="IPR002192">
    <property type="entry name" value="PPDK_AMP/ATP-bd"/>
</dbReference>
<keyword evidence="7" id="KW-0547">Nucleotide-binding</keyword>
<protein>
    <recommendedName>
        <fullName evidence="4 11">Pyruvate, phosphate dikinase</fullName>
        <ecNumber evidence="3 11">2.7.9.1</ecNumber>
    </recommendedName>
</protein>
<dbReference type="EMBL" id="FOTS01000033">
    <property type="protein sequence ID" value="SFM02190.1"/>
    <property type="molecule type" value="Genomic_DNA"/>
</dbReference>
<feature type="domain" description="PEP-utilising enzyme mobile" evidence="15">
    <location>
        <begin position="420"/>
        <end position="500"/>
    </location>
</feature>
<dbReference type="Gene3D" id="3.20.20.60">
    <property type="entry name" value="Phosphoenolpyruvate-binding domains"/>
    <property type="match status" value="1"/>
</dbReference>
<feature type="binding site" evidence="13">
    <location>
        <position position="773"/>
    </location>
    <ligand>
        <name>substrate</name>
    </ligand>
</feature>
<evidence type="ECO:0000256" key="11">
    <source>
        <dbReference type="PIRNR" id="PIRNR000853"/>
    </source>
</evidence>
<dbReference type="SUPFAM" id="SSF51621">
    <property type="entry name" value="Phosphoenolpyruvate/pyruvate domain"/>
    <property type="match status" value="1"/>
</dbReference>
<keyword evidence="18" id="KW-0670">Pyruvate</keyword>
<dbReference type="GO" id="GO:0050242">
    <property type="term" value="F:pyruvate, phosphate dikinase activity"/>
    <property type="evidence" value="ECO:0007669"/>
    <property type="project" value="UniProtKB-UniRule"/>
</dbReference>
<dbReference type="OrthoDB" id="9765468at2"/>
<dbReference type="PANTHER" id="PTHR22931">
    <property type="entry name" value="PHOSPHOENOLPYRUVATE DIKINASE-RELATED"/>
    <property type="match status" value="1"/>
</dbReference>
<dbReference type="Gene3D" id="1.20.80.30">
    <property type="match status" value="1"/>
</dbReference>
<feature type="domain" description="Pyruvate phosphate dikinase AMP/ATP-binding" evidence="16">
    <location>
        <begin position="56"/>
        <end position="292"/>
    </location>
</feature>
<dbReference type="InterPro" id="IPR013815">
    <property type="entry name" value="ATP_grasp_subdomain_1"/>
</dbReference>
<evidence type="ECO:0000256" key="1">
    <source>
        <dbReference type="ARBA" id="ARBA00001946"/>
    </source>
</evidence>
<dbReference type="PIRSF" id="PIRSF000853">
    <property type="entry name" value="PPDK"/>
    <property type="match status" value="1"/>
</dbReference>
<sequence length="885" mass="97653">MKKFVYLFDQGSADMRSLLGGKGANLAEMTNIGLPVPPGMTVTTDACKEYYENGKKLPNQIIEEIRQNLAHLEKSIGKKLGDVTNPLLVSVRSGAVFSMPGMMDTILNLGLNEKTVQAVAKSTNNLVFAYDSYRRFIQMFGDVVLEIHKYEFEQILTQHKKKQGVTFDQEMSADTLRAVIDSYKELVLEKTGSIFPEDPMEQLFLSVEAVFRSWNNDRAFIYRNLNKIDHDLGTAVNIQSMVFGNMGNDCGTGVAFTRNPSNGENLLYGEYLTNAQGEDVVAGIRTPQPIAKLEAEMPAVYAQFAKTAKILEKHYKNVQDIEFTIEKGTLYILQTRNGKRTAQASIKIAHDLAAEGLITKQEALLLIEPGQLDQLLHRQIDPSAKLDIMATGLPASPGAASGIVVFDANHAEDLGKKGQKVMLVRTETTPDDIHGIIAAQGILTSRGGMTSHAAVVARGMGKPCVCGCEAVKINYHTKTFTIGDTMIKEGDLISIDGATGRVIAGVVPMKDPELSTEYLTLLNWADKYKKLEVRANADNPADAQKALEFGAKGIGLTRTEHMFMGQDRLPHVQEMILAENFEERQTALTHLLPMQEEDFYGILKVMAGYPVCIRLLDPPLHEFLPSMNELLIETTTLQITQENMTLLAQKEALLRKVRALHESNPMLGHRGCRLGITFPEIYEMQIQAICNAAARLTVEGLKVLPEIEIPLTIGSAEMNFFKEKIDTIANDTMEKYKVSFHYTSGTMIELPRAALLAGELAEAAEFFSFGTNDLTQTCLGFSRDDAEGKFLNDYLDMKLLSDNPFITLDRKGVGKLMQIAVESGRKTRPDILIGICGEHGGEARSIEFCHQIGLDFVSCSPYRVPIARLAAAQSAISKGENYGTK</sequence>
<proteinExistence type="inferred from homology"/>
<evidence type="ECO:0000256" key="7">
    <source>
        <dbReference type="ARBA" id="ARBA00022741"/>
    </source>
</evidence>
<evidence type="ECO:0000256" key="12">
    <source>
        <dbReference type="PIRSR" id="PIRSR000853-1"/>
    </source>
</evidence>
<feature type="binding site" evidence="13">
    <location>
        <position position="772"/>
    </location>
    <ligand>
        <name>substrate</name>
    </ligand>
</feature>
<keyword evidence="19" id="KW-1185">Reference proteome</keyword>
<keyword evidence="8 18" id="KW-0418">Kinase</keyword>
<dbReference type="InterPro" id="IPR000121">
    <property type="entry name" value="PEP_util_C"/>
</dbReference>
<organism evidence="18 19">
    <name type="scientific">Pelosinus propionicus DSM 13327</name>
    <dbReference type="NCBI Taxonomy" id="1123291"/>
    <lineage>
        <taxon>Bacteria</taxon>
        <taxon>Bacillati</taxon>
        <taxon>Bacillota</taxon>
        <taxon>Negativicutes</taxon>
        <taxon>Selenomonadales</taxon>
        <taxon>Sporomusaceae</taxon>
        <taxon>Pelosinus</taxon>
    </lineage>
</organism>
<dbReference type="Pfam" id="PF00391">
    <property type="entry name" value="PEP-utilizers"/>
    <property type="match status" value="1"/>
</dbReference>
<feature type="domain" description="PEP-utilising enzyme C-terminal" evidence="17">
    <location>
        <begin position="519"/>
        <end position="874"/>
    </location>
</feature>
<evidence type="ECO:0000256" key="4">
    <source>
        <dbReference type="ARBA" id="ARBA00020138"/>
    </source>
</evidence>
<evidence type="ECO:0000256" key="13">
    <source>
        <dbReference type="PIRSR" id="PIRSR000853-2"/>
    </source>
</evidence>
<evidence type="ECO:0000259" key="16">
    <source>
        <dbReference type="Pfam" id="PF01326"/>
    </source>
</evidence>
<evidence type="ECO:0000259" key="17">
    <source>
        <dbReference type="Pfam" id="PF02896"/>
    </source>
</evidence>
<evidence type="ECO:0000313" key="19">
    <source>
        <dbReference type="Proteomes" id="UP000199520"/>
    </source>
</evidence>
<dbReference type="Pfam" id="PF01326">
    <property type="entry name" value="PPDK_N"/>
    <property type="match status" value="3"/>
</dbReference>
<keyword evidence="6 14" id="KW-0479">Metal-binding</keyword>
<dbReference type="RefSeq" id="WP_090939789.1">
    <property type="nucleotide sequence ID" value="NZ_FOTS01000033.1"/>
</dbReference>
<dbReference type="InterPro" id="IPR010121">
    <property type="entry name" value="Pyruvate_phosphate_dikinase"/>
</dbReference>
<dbReference type="AlphaFoldDB" id="A0A1I4MGH1"/>